<dbReference type="InterPro" id="IPR010998">
    <property type="entry name" value="Integrase_recombinase_N"/>
</dbReference>
<keyword evidence="3" id="KW-0233">DNA recombination</keyword>
<gene>
    <name evidence="5" type="ORF">HF872_03755</name>
</gene>
<dbReference type="AlphaFoldDB" id="A0A848BZH8"/>
<evidence type="ECO:0000256" key="1">
    <source>
        <dbReference type="ARBA" id="ARBA00008857"/>
    </source>
</evidence>
<dbReference type="Pfam" id="PF00589">
    <property type="entry name" value="Phage_integrase"/>
    <property type="match status" value="1"/>
</dbReference>
<keyword evidence="2" id="KW-0238">DNA-binding</keyword>
<dbReference type="InterPro" id="IPR013762">
    <property type="entry name" value="Integrase-like_cat_sf"/>
</dbReference>
<evidence type="ECO:0000313" key="5">
    <source>
        <dbReference type="EMBL" id="NME27743.1"/>
    </source>
</evidence>
<dbReference type="InterPro" id="IPR002104">
    <property type="entry name" value="Integrase_catalytic"/>
</dbReference>
<name>A0A848BZH8_9FIRM</name>
<dbReference type="InterPro" id="IPR050090">
    <property type="entry name" value="Tyrosine_recombinase_XerCD"/>
</dbReference>
<dbReference type="GO" id="GO:0006310">
    <property type="term" value="P:DNA recombination"/>
    <property type="evidence" value="ECO:0007669"/>
    <property type="project" value="UniProtKB-KW"/>
</dbReference>
<dbReference type="InterPro" id="IPR011010">
    <property type="entry name" value="DNA_brk_join_enz"/>
</dbReference>
<evidence type="ECO:0000313" key="6">
    <source>
        <dbReference type="Proteomes" id="UP000591071"/>
    </source>
</evidence>
<dbReference type="GO" id="GO:0015074">
    <property type="term" value="P:DNA integration"/>
    <property type="evidence" value="ECO:0007669"/>
    <property type="project" value="InterPro"/>
</dbReference>
<dbReference type="Gene3D" id="1.10.150.130">
    <property type="match status" value="1"/>
</dbReference>
<dbReference type="CDD" id="cd01189">
    <property type="entry name" value="INT_ICEBs1_C_like"/>
    <property type="match status" value="1"/>
</dbReference>
<dbReference type="EMBL" id="JABAFG010000004">
    <property type="protein sequence ID" value="NME27743.1"/>
    <property type="molecule type" value="Genomic_DNA"/>
</dbReference>
<dbReference type="SUPFAM" id="SSF56349">
    <property type="entry name" value="DNA breaking-rejoining enzymes"/>
    <property type="match status" value="1"/>
</dbReference>
<protein>
    <submittedName>
        <fullName evidence="5">Site-specific integrase</fullName>
    </submittedName>
</protein>
<dbReference type="Proteomes" id="UP000591071">
    <property type="component" value="Unassembled WGS sequence"/>
</dbReference>
<comment type="caution">
    <text evidence="5">The sequence shown here is derived from an EMBL/GenBank/DDBJ whole genome shotgun (WGS) entry which is preliminary data.</text>
</comment>
<dbReference type="PANTHER" id="PTHR30349">
    <property type="entry name" value="PHAGE INTEGRASE-RELATED"/>
    <property type="match status" value="1"/>
</dbReference>
<comment type="similarity">
    <text evidence="1">Belongs to the 'phage' integrase family.</text>
</comment>
<dbReference type="Gene3D" id="1.10.443.10">
    <property type="entry name" value="Intergrase catalytic core"/>
    <property type="match status" value="1"/>
</dbReference>
<sequence length="359" mass="40665">MSRKKGNGMGTVYRRKDGTYCVQRTIDGHRVTAYGRNKTEALAKMNKKLISYQYTDKDKSSVTMSEYIEMYKKTIPEAKRTTEDARSFIFGHINRLLGDTLIEKISDDTIIHIVSDLTKTLSSSTTRLIVSRTLGILEHARRHGYNIKTTVTIHDVFHQKKRLKKLPSIEDALAVISDIHNFIFQCCGYIALYSGLRRGEICGLQWSDIDMETGVIHINKQIVVARNGSSYITSPKNGIVGQTAQLMDCGITKLRELSDYYKERDIKSDFVFVFHNKPVNPSSLGCTFRRAFLAHGINGFSFHVFRHLHASLLAGNNIPLIAITRQLRHSNPSTTDRYLHSITDASVADIRRIKIGPLQ</sequence>
<evidence type="ECO:0000256" key="2">
    <source>
        <dbReference type="ARBA" id="ARBA00023125"/>
    </source>
</evidence>
<evidence type="ECO:0000256" key="3">
    <source>
        <dbReference type="ARBA" id="ARBA00023172"/>
    </source>
</evidence>
<organism evidence="5 6">
    <name type="scientific">Megasphaera hexanoica</name>
    <dbReference type="NCBI Taxonomy" id="1675036"/>
    <lineage>
        <taxon>Bacteria</taxon>
        <taxon>Bacillati</taxon>
        <taxon>Bacillota</taxon>
        <taxon>Negativicutes</taxon>
        <taxon>Veillonellales</taxon>
        <taxon>Veillonellaceae</taxon>
        <taxon>Megasphaera</taxon>
    </lineage>
</organism>
<proteinExistence type="inferred from homology"/>
<evidence type="ECO:0000259" key="4">
    <source>
        <dbReference type="PROSITE" id="PS51898"/>
    </source>
</evidence>
<dbReference type="GO" id="GO:0003677">
    <property type="term" value="F:DNA binding"/>
    <property type="evidence" value="ECO:0007669"/>
    <property type="project" value="UniProtKB-KW"/>
</dbReference>
<feature type="domain" description="Tyr recombinase" evidence="4">
    <location>
        <begin position="162"/>
        <end position="352"/>
    </location>
</feature>
<reference evidence="5 6" key="1">
    <citation type="submission" date="2020-04" db="EMBL/GenBank/DDBJ databases">
        <authorList>
            <person name="Hitch T.C.A."/>
            <person name="Wylensek D."/>
            <person name="Clavel T."/>
        </authorList>
    </citation>
    <scope>NUCLEOTIDE SEQUENCE [LARGE SCALE GENOMIC DNA]</scope>
    <source>
        <strain evidence="5 6">Oil-RF-744-FAT-WT-6-1</strain>
    </source>
</reference>
<accession>A0A848BZH8</accession>
<dbReference type="RefSeq" id="WP_170087277.1">
    <property type="nucleotide sequence ID" value="NZ_JABAFG010000004.1"/>
</dbReference>
<dbReference type="PROSITE" id="PS51898">
    <property type="entry name" value="TYR_RECOMBINASE"/>
    <property type="match status" value="1"/>
</dbReference>
<dbReference type="PANTHER" id="PTHR30349:SF64">
    <property type="entry name" value="PROPHAGE INTEGRASE INTD-RELATED"/>
    <property type="match status" value="1"/>
</dbReference>